<evidence type="ECO:0000313" key="1">
    <source>
        <dbReference type="EMBL" id="PRQ23662.1"/>
    </source>
</evidence>
<sequence>MPLAKLLCSAQFTYTHTHIFIYIDTRLLHTCLYIQYLQLGKTPVALFLKYC</sequence>
<proteinExistence type="predicted"/>
<reference evidence="1 2" key="1">
    <citation type="journal article" date="2018" name="Nat. Genet.">
        <title>The Rosa genome provides new insights in the design of modern roses.</title>
        <authorList>
            <person name="Bendahmane M."/>
        </authorList>
    </citation>
    <scope>NUCLEOTIDE SEQUENCE [LARGE SCALE GENOMIC DNA]</scope>
    <source>
        <strain evidence="2">cv. Old Blush</strain>
    </source>
</reference>
<accession>A0A2P6PP20</accession>
<dbReference type="Gramene" id="PRQ23662">
    <property type="protein sequence ID" value="PRQ23662"/>
    <property type="gene ID" value="RchiOBHm_Chr6g0263831"/>
</dbReference>
<gene>
    <name evidence="1" type="ORF">RchiOBHm_Chr6g0263831</name>
</gene>
<dbReference type="EMBL" id="PDCK01000044">
    <property type="protein sequence ID" value="PRQ23662.1"/>
    <property type="molecule type" value="Genomic_DNA"/>
</dbReference>
<name>A0A2P6PP20_ROSCH</name>
<organism evidence="1 2">
    <name type="scientific">Rosa chinensis</name>
    <name type="common">China rose</name>
    <dbReference type="NCBI Taxonomy" id="74649"/>
    <lineage>
        <taxon>Eukaryota</taxon>
        <taxon>Viridiplantae</taxon>
        <taxon>Streptophyta</taxon>
        <taxon>Embryophyta</taxon>
        <taxon>Tracheophyta</taxon>
        <taxon>Spermatophyta</taxon>
        <taxon>Magnoliopsida</taxon>
        <taxon>eudicotyledons</taxon>
        <taxon>Gunneridae</taxon>
        <taxon>Pentapetalae</taxon>
        <taxon>rosids</taxon>
        <taxon>fabids</taxon>
        <taxon>Rosales</taxon>
        <taxon>Rosaceae</taxon>
        <taxon>Rosoideae</taxon>
        <taxon>Rosoideae incertae sedis</taxon>
        <taxon>Rosa</taxon>
    </lineage>
</organism>
<dbReference type="Proteomes" id="UP000238479">
    <property type="component" value="Chromosome 6"/>
</dbReference>
<keyword evidence="2" id="KW-1185">Reference proteome</keyword>
<dbReference type="AlphaFoldDB" id="A0A2P6PP20"/>
<evidence type="ECO:0000313" key="2">
    <source>
        <dbReference type="Proteomes" id="UP000238479"/>
    </source>
</evidence>
<comment type="caution">
    <text evidence="1">The sequence shown here is derived from an EMBL/GenBank/DDBJ whole genome shotgun (WGS) entry which is preliminary data.</text>
</comment>
<protein>
    <submittedName>
        <fullName evidence="1">Uncharacterized protein</fullName>
    </submittedName>
</protein>